<dbReference type="InterPro" id="IPR012545">
    <property type="entry name" value="DUF1697"/>
</dbReference>
<keyword evidence="2" id="KW-1185">Reference proteome</keyword>
<organism evidence="1 2">
    <name type="scientific">Nocardiopsis sinuspersici</name>
    <dbReference type="NCBI Taxonomy" id="501010"/>
    <lineage>
        <taxon>Bacteria</taxon>
        <taxon>Bacillati</taxon>
        <taxon>Actinomycetota</taxon>
        <taxon>Actinomycetes</taxon>
        <taxon>Streptosporangiales</taxon>
        <taxon>Nocardiopsidaceae</taxon>
        <taxon>Nocardiopsis</taxon>
    </lineage>
</organism>
<dbReference type="OrthoDB" id="9806494at2"/>
<dbReference type="PIRSF" id="PIRSF008502">
    <property type="entry name" value="UCP008502"/>
    <property type="match status" value="1"/>
</dbReference>
<evidence type="ECO:0000313" key="2">
    <source>
        <dbReference type="Proteomes" id="UP000189004"/>
    </source>
</evidence>
<comment type="caution">
    <text evidence="1">The sequence shown here is derived from an EMBL/GenBank/DDBJ whole genome shotgun (WGS) entry which is preliminary data.</text>
</comment>
<evidence type="ECO:0008006" key="3">
    <source>
        <dbReference type="Google" id="ProtNLM"/>
    </source>
</evidence>
<reference evidence="2" key="1">
    <citation type="submission" date="2016-08" db="EMBL/GenBank/DDBJ databases">
        <authorList>
            <person name="Tokovenko B."/>
            <person name="Kalinowski J."/>
        </authorList>
    </citation>
    <scope>NUCLEOTIDE SEQUENCE [LARGE SCALE GENOMIC DNA]</scope>
    <source>
        <strain evidence="2">UTMC102</strain>
    </source>
</reference>
<dbReference type="SUPFAM" id="SSF160379">
    <property type="entry name" value="SP0830-like"/>
    <property type="match status" value="1"/>
</dbReference>
<dbReference type="Pfam" id="PF08002">
    <property type="entry name" value="DUF1697"/>
    <property type="match status" value="1"/>
</dbReference>
<dbReference type="STRING" id="501010.NOSIN_12860"/>
<accession>A0A1V3C1M5</accession>
<dbReference type="PANTHER" id="PTHR36439">
    <property type="entry name" value="BLL4334 PROTEIN"/>
    <property type="match status" value="1"/>
</dbReference>
<dbReference type="AlphaFoldDB" id="A0A1V3C1M5"/>
<dbReference type="EMBL" id="MCOK01000001">
    <property type="protein sequence ID" value="OOC54593.1"/>
    <property type="molecule type" value="Genomic_DNA"/>
</dbReference>
<dbReference type="RefSeq" id="WP_077690997.1">
    <property type="nucleotide sequence ID" value="NZ_JACCHL010000001.1"/>
</dbReference>
<dbReference type="Proteomes" id="UP000189004">
    <property type="component" value="Unassembled WGS sequence"/>
</dbReference>
<sequence>MASMTRYVALLRGINVGGHRRIAMADLRALLGGLGYGDVATYVQSGNAVFTAGERDPADVAEEIRAAIGAGLGLDVPTVVRTGAQLRAAVDANPLAVADPAGFLVLFCSGAVDAEGLAGIDLARYPRERMAVVGPHVYTLHEQGLRHAKLPALVARHVDGTTTGRNWRTVLRLLELAEG</sequence>
<dbReference type="Gene3D" id="3.30.70.1280">
    <property type="entry name" value="SP0830-like domains"/>
    <property type="match status" value="1"/>
</dbReference>
<proteinExistence type="predicted"/>
<name>A0A1V3C1M5_9ACTN</name>
<evidence type="ECO:0000313" key="1">
    <source>
        <dbReference type="EMBL" id="OOC54593.1"/>
    </source>
</evidence>
<gene>
    <name evidence="1" type="ORF">NOSIN_12860</name>
</gene>
<protein>
    <recommendedName>
        <fullName evidence="3">DUF1697 domain-containing protein</fullName>
    </recommendedName>
</protein>
<dbReference type="PANTHER" id="PTHR36439:SF1">
    <property type="entry name" value="DUF1697 DOMAIN-CONTAINING PROTEIN"/>
    <property type="match status" value="1"/>
</dbReference>